<dbReference type="RefSeq" id="WP_198737956.1">
    <property type="nucleotide sequence ID" value="NZ_JAEIOS010000011.1"/>
</dbReference>
<feature type="region of interest" description="Disordered" evidence="1">
    <location>
        <begin position="1"/>
        <end position="41"/>
    </location>
</feature>
<accession>A0A934I7Y1</accession>
<dbReference type="Pfam" id="PF05834">
    <property type="entry name" value="Lycopene_cycl"/>
    <property type="match status" value="1"/>
</dbReference>
<evidence type="ECO:0008006" key="4">
    <source>
        <dbReference type="Google" id="ProtNLM"/>
    </source>
</evidence>
<organism evidence="2 3">
    <name type="scientific">Corynebacterium meridianum</name>
    <dbReference type="NCBI Taxonomy" id="2765363"/>
    <lineage>
        <taxon>Bacteria</taxon>
        <taxon>Bacillati</taxon>
        <taxon>Actinomycetota</taxon>
        <taxon>Actinomycetes</taxon>
        <taxon>Mycobacteriales</taxon>
        <taxon>Corynebacteriaceae</taxon>
        <taxon>Corynebacterium</taxon>
    </lineage>
</organism>
<sequence>MYQWLPEPRSPESTATGEEASTVNPMMPVPDPGSAAPAGSGPLPGPIDLIVVGLGPAGMALAHRAQTRGWRVLGVDPGRRWPHTYGIFRDEAPGWLDPLPVQTSSSSAVIGTHGTRGLGREYLILDNDALRSSLATFPVVVGPGENIRANSVTVGTRRYRAPLVVDARGVPCTGPRPVQQAYGIVVAVPLTDDAAVWMDLRQHGGCRRYPTFLYQLPVRDGMLYEETILVADRPVPWQDLERSLKRRLGVLAPAQRDILREERVLIPMGKPSTGHNGGTVAFGARAGLISPISGYSVATSLQLVEPTLDALAPVLGGARARTLPWNRPSMKLDRMLKDLGQKVLRGLDIDEFPRFMDALFSQDPGVQRAFLETGTPLGTIRGMVAVFRASDQAMRLRILQGILRG</sequence>
<evidence type="ECO:0000313" key="2">
    <source>
        <dbReference type="EMBL" id="MBI8988923.1"/>
    </source>
</evidence>
<dbReference type="AlphaFoldDB" id="A0A934I7Y1"/>
<dbReference type="PANTHER" id="PTHR39757:SF5">
    <property type="entry name" value="OS02G0190600 PROTEIN"/>
    <property type="match status" value="1"/>
</dbReference>
<dbReference type="InterPro" id="IPR036188">
    <property type="entry name" value="FAD/NAD-bd_sf"/>
</dbReference>
<evidence type="ECO:0000256" key="1">
    <source>
        <dbReference type="SAM" id="MobiDB-lite"/>
    </source>
</evidence>
<keyword evidence="3" id="KW-1185">Reference proteome</keyword>
<dbReference type="EMBL" id="JAEIOS010000011">
    <property type="protein sequence ID" value="MBI8988923.1"/>
    <property type="molecule type" value="Genomic_DNA"/>
</dbReference>
<dbReference type="PANTHER" id="PTHR39757">
    <property type="match status" value="1"/>
</dbReference>
<feature type="compositionally biased region" description="Polar residues" evidence="1">
    <location>
        <begin position="11"/>
        <end position="24"/>
    </location>
</feature>
<feature type="compositionally biased region" description="Low complexity" evidence="1">
    <location>
        <begin position="32"/>
        <end position="41"/>
    </location>
</feature>
<gene>
    <name evidence="2" type="ORF">JDV75_04000</name>
</gene>
<name>A0A934I7Y1_9CORY</name>
<evidence type="ECO:0000313" key="3">
    <source>
        <dbReference type="Proteomes" id="UP000645966"/>
    </source>
</evidence>
<proteinExistence type="predicted"/>
<comment type="caution">
    <text evidence="2">The sequence shown here is derived from an EMBL/GenBank/DDBJ whole genome shotgun (WGS) entry which is preliminary data.</text>
</comment>
<dbReference type="Proteomes" id="UP000645966">
    <property type="component" value="Unassembled WGS sequence"/>
</dbReference>
<protein>
    <recommendedName>
        <fullName evidence="4">Lycopene beta-cyclase</fullName>
    </recommendedName>
</protein>
<reference evidence="2" key="1">
    <citation type="submission" date="2020-12" db="EMBL/GenBank/DDBJ databases">
        <title>Genome public.</title>
        <authorList>
            <person name="Sun Q."/>
        </authorList>
    </citation>
    <scope>NUCLEOTIDE SEQUENCE</scope>
    <source>
        <strain evidence="2">CCM 8863</strain>
    </source>
</reference>
<dbReference type="Gene3D" id="3.50.50.60">
    <property type="entry name" value="FAD/NAD(P)-binding domain"/>
    <property type="match status" value="1"/>
</dbReference>
<dbReference type="SUPFAM" id="SSF51905">
    <property type="entry name" value="FAD/NAD(P)-binding domain"/>
    <property type="match status" value="1"/>
</dbReference>